<organism evidence="1 2">
    <name type="scientific">Streblomastix strix</name>
    <dbReference type="NCBI Taxonomy" id="222440"/>
    <lineage>
        <taxon>Eukaryota</taxon>
        <taxon>Metamonada</taxon>
        <taxon>Preaxostyla</taxon>
        <taxon>Oxymonadida</taxon>
        <taxon>Streblomastigidae</taxon>
        <taxon>Streblomastix</taxon>
    </lineage>
</organism>
<name>A0A5J4W0M1_9EUKA</name>
<dbReference type="EMBL" id="SNRW01004143">
    <property type="protein sequence ID" value="KAA6388033.1"/>
    <property type="molecule type" value="Genomic_DNA"/>
</dbReference>
<dbReference type="Proteomes" id="UP000324800">
    <property type="component" value="Unassembled WGS sequence"/>
</dbReference>
<dbReference type="AlphaFoldDB" id="A0A5J4W0M1"/>
<protein>
    <submittedName>
        <fullName evidence="1">Uncharacterized protein</fullName>
    </submittedName>
</protein>
<proteinExistence type="predicted"/>
<evidence type="ECO:0000313" key="2">
    <source>
        <dbReference type="Proteomes" id="UP000324800"/>
    </source>
</evidence>
<evidence type="ECO:0000313" key="1">
    <source>
        <dbReference type="EMBL" id="KAA6388033.1"/>
    </source>
</evidence>
<comment type="caution">
    <text evidence="1">The sequence shown here is derived from an EMBL/GenBank/DDBJ whole genome shotgun (WGS) entry which is preliminary data.</text>
</comment>
<accession>A0A5J4W0M1</accession>
<sequence length="270" mass="30705">MNKDEEISDSSFDINTFEKTLNGIIDPIELWLIAGDYRDQDISSSTTALKMVKDSCDMGYIQKPTGVQLASAASCSPQLVSRLWNNGGYKKKEIKESAIFTPQQEQKILENILKIIDETGFVTLQEINEEAEKLAGRFIGYLFSIRFLQRHKDSIGIVATTAREERRVKLKEEDVLIYLQLIIEELKGIPAELIIQGDEVGYSQYCDSRLRQIIVRIQNILNNMHNPVDRSERRISIMAAASLSGDYVLPFVIVRAPLRLEEHLKVGTRQ</sequence>
<dbReference type="OrthoDB" id="10072016at2759"/>
<reference evidence="1 2" key="1">
    <citation type="submission" date="2019-03" db="EMBL/GenBank/DDBJ databases">
        <title>Single cell metagenomics reveals metabolic interactions within the superorganism composed of flagellate Streblomastix strix and complex community of Bacteroidetes bacteria on its surface.</title>
        <authorList>
            <person name="Treitli S.C."/>
            <person name="Kolisko M."/>
            <person name="Husnik F."/>
            <person name="Keeling P."/>
            <person name="Hampl V."/>
        </authorList>
    </citation>
    <scope>NUCLEOTIDE SEQUENCE [LARGE SCALE GENOMIC DNA]</scope>
    <source>
        <strain evidence="1">ST1C</strain>
    </source>
</reference>
<gene>
    <name evidence="1" type="ORF">EZS28_016441</name>
</gene>